<gene>
    <name evidence="6" type="ORF">ETB97_005780</name>
</gene>
<dbReference type="EMBL" id="SPNV01000258">
    <property type="protein sequence ID" value="KAF5857433.1"/>
    <property type="molecule type" value="Genomic_DNA"/>
</dbReference>
<evidence type="ECO:0000256" key="1">
    <source>
        <dbReference type="ARBA" id="ARBA00023015"/>
    </source>
</evidence>
<dbReference type="InterPro" id="IPR053181">
    <property type="entry name" value="EcdB-like_regulator"/>
</dbReference>
<dbReference type="GO" id="GO:0008270">
    <property type="term" value="F:zinc ion binding"/>
    <property type="evidence" value="ECO:0007669"/>
    <property type="project" value="InterPro"/>
</dbReference>
<dbReference type="PROSITE" id="PS50048">
    <property type="entry name" value="ZN2_CY6_FUNGAL_2"/>
    <property type="match status" value="1"/>
</dbReference>
<protein>
    <recommendedName>
        <fullName evidence="5">Zn(2)-C6 fungal-type domain-containing protein</fullName>
    </recommendedName>
</protein>
<dbReference type="PANTHER" id="PTHR47785">
    <property type="entry name" value="ZN(II)2CYS6 TRANSCRIPTION FACTOR (EUROFUNG)-RELATED-RELATED"/>
    <property type="match status" value="1"/>
</dbReference>
<proteinExistence type="predicted"/>
<keyword evidence="1" id="KW-0805">Transcription regulation</keyword>
<evidence type="ECO:0000313" key="7">
    <source>
        <dbReference type="Proteomes" id="UP000541154"/>
    </source>
</evidence>
<dbReference type="SMART" id="SM00066">
    <property type="entry name" value="GAL4"/>
    <property type="match status" value="1"/>
</dbReference>
<reference evidence="6 7" key="1">
    <citation type="submission" date="2019-04" db="EMBL/GenBank/DDBJ databases">
        <title>Aspergillus burnettii sp. nov., novel species from soil in southeast Queensland.</title>
        <authorList>
            <person name="Gilchrist C.L.M."/>
            <person name="Pitt J.I."/>
            <person name="Lange L."/>
            <person name="Lacey H.J."/>
            <person name="Vuong D."/>
            <person name="Midgley D.J."/>
            <person name="Greenfield P."/>
            <person name="Bradbury M."/>
            <person name="Lacey E."/>
            <person name="Busk P.K."/>
            <person name="Pilgaard B."/>
            <person name="Chooi Y.H."/>
            <person name="Piggott A.M."/>
        </authorList>
    </citation>
    <scope>NUCLEOTIDE SEQUENCE [LARGE SCALE GENOMIC DNA]</scope>
    <source>
        <strain evidence="6 7">FRR 5400</strain>
    </source>
</reference>
<dbReference type="GO" id="GO:0000981">
    <property type="term" value="F:DNA-binding transcription factor activity, RNA polymerase II-specific"/>
    <property type="evidence" value="ECO:0007669"/>
    <property type="project" value="InterPro"/>
</dbReference>
<keyword evidence="7" id="KW-1185">Reference proteome</keyword>
<evidence type="ECO:0000256" key="2">
    <source>
        <dbReference type="ARBA" id="ARBA00023125"/>
    </source>
</evidence>
<keyword evidence="2" id="KW-0238">DNA-binding</keyword>
<name>A0A8H6E3U7_PETAA</name>
<keyword evidence="4" id="KW-0539">Nucleus</keyword>
<dbReference type="Pfam" id="PF00172">
    <property type="entry name" value="Zn_clus"/>
    <property type="match status" value="1"/>
</dbReference>
<organism evidence="6 7">
    <name type="scientific">Petromyces alliaceus</name>
    <name type="common">Aspergillus alliaceus</name>
    <dbReference type="NCBI Taxonomy" id="209559"/>
    <lineage>
        <taxon>Eukaryota</taxon>
        <taxon>Fungi</taxon>
        <taxon>Dikarya</taxon>
        <taxon>Ascomycota</taxon>
        <taxon>Pezizomycotina</taxon>
        <taxon>Eurotiomycetes</taxon>
        <taxon>Eurotiomycetidae</taxon>
        <taxon>Eurotiales</taxon>
        <taxon>Aspergillaceae</taxon>
        <taxon>Aspergillus</taxon>
        <taxon>Aspergillus subgen. Circumdati</taxon>
    </lineage>
</organism>
<accession>A0A8H6E3U7</accession>
<dbReference type="SUPFAM" id="SSF57701">
    <property type="entry name" value="Zn2/Cys6 DNA-binding domain"/>
    <property type="match status" value="1"/>
</dbReference>
<evidence type="ECO:0000256" key="3">
    <source>
        <dbReference type="ARBA" id="ARBA00023163"/>
    </source>
</evidence>
<dbReference type="InterPro" id="IPR001138">
    <property type="entry name" value="Zn2Cys6_DnaBD"/>
</dbReference>
<dbReference type="AlphaFoldDB" id="A0A8H6E3U7"/>
<dbReference type="CDD" id="cd00067">
    <property type="entry name" value="GAL4"/>
    <property type="match status" value="1"/>
</dbReference>
<evidence type="ECO:0000259" key="5">
    <source>
        <dbReference type="PROSITE" id="PS50048"/>
    </source>
</evidence>
<dbReference type="GO" id="GO:0003677">
    <property type="term" value="F:DNA binding"/>
    <property type="evidence" value="ECO:0007669"/>
    <property type="project" value="UniProtKB-KW"/>
</dbReference>
<feature type="domain" description="Zn(2)-C6 fungal-type" evidence="5">
    <location>
        <begin position="24"/>
        <end position="54"/>
    </location>
</feature>
<keyword evidence="3" id="KW-0804">Transcription</keyword>
<evidence type="ECO:0000256" key="4">
    <source>
        <dbReference type="ARBA" id="ARBA00023242"/>
    </source>
</evidence>
<sequence length="100" mass="11158">MRRSGQTPIRQHAQLNKRSRVSLACDIYRVRKSPCDGTRPSCSSCTSLGFECVYTTPTQMQNTIARKEFVKPVPDQLPRYLNGAYFATGAFKPSRIVSGA</sequence>
<dbReference type="GO" id="GO:0009893">
    <property type="term" value="P:positive regulation of metabolic process"/>
    <property type="evidence" value="ECO:0007669"/>
    <property type="project" value="UniProtKB-ARBA"/>
</dbReference>
<dbReference type="Gene3D" id="4.10.240.10">
    <property type="entry name" value="Zn(2)-C6 fungal-type DNA-binding domain"/>
    <property type="match status" value="1"/>
</dbReference>
<evidence type="ECO:0000313" key="6">
    <source>
        <dbReference type="EMBL" id="KAF5857433.1"/>
    </source>
</evidence>
<comment type="caution">
    <text evidence="6">The sequence shown here is derived from an EMBL/GenBank/DDBJ whole genome shotgun (WGS) entry which is preliminary data.</text>
</comment>
<dbReference type="InterPro" id="IPR036864">
    <property type="entry name" value="Zn2-C6_fun-type_DNA-bd_sf"/>
</dbReference>
<dbReference type="Proteomes" id="UP000541154">
    <property type="component" value="Unassembled WGS sequence"/>
</dbReference>